<dbReference type="RefSeq" id="WP_200235829.1">
    <property type="nucleotide sequence ID" value="NZ_NRRV01000015.1"/>
</dbReference>
<comment type="caution">
    <text evidence="9">The sequence shown here is derived from an EMBL/GenBank/DDBJ whole genome shotgun (WGS) entry which is preliminary data.</text>
</comment>
<gene>
    <name evidence="9" type="ORF">CKO31_08055</name>
</gene>
<evidence type="ECO:0000256" key="1">
    <source>
        <dbReference type="ARBA" id="ARBA00004651"/>
    </source>
</evidence>
<protein>
    <recommendedName>
        <fullName evidence="11">Choline transporter</fullName>
    </recommendedName>
</protein>
<comment type="subcellular location">
    <subcellularLocation>
        <location evidence="1">Cell membrane</location>
        <topology evidence="1">Multi-pass membrane protein</topology>
    </subcellularLocation>
</comment>
<reference evidence="9 10" key="1">
    <citation type="journal article" date="2020" name="Microorganisms">
        <title>Osmotic Adaptation and Compatible Solute Biosynthesis of Phototrophic Bacteria as Revealed from Genome Analyses.</title>
        <authorList>
            <person name="Imhoff J.F."/>
            <person name="Rahn T."/>
            <person name="Kunzel S."/>
            <person name="Keller A."/>
            <person name="Neulinger S.C."/>
        </authorList>
    </citation>
    <scope>NUCLEOTIDE SEQUENCE [LARGE SCALE GENOMIC DNA]</scope>
    <source>
        <strain evidence="9 10">DSM 6210</strain>
    </source>
</reference>
<keyword evidence="3" id="KW-0813">Transport</keyword>
<dbReference type="InterPro" id="IPR000060">
    <property type="entry name" value="BCCT_transptr"/>
</dbReference>
<keyword evidence="5 8" id="KW-0812">Transmembrane</keyword>
<evidence type="ECO:0000256" key="8">
    <source>
        <dbReference type="SAM" id="Phobius"/>
    </source>
</evidence>
<proteinExistence type="inferred from homology"/>
<feature type="transmembrane region" description="Helical" evidence="8">
    <location>
        <begin position="61"/>
        <end position="79"/>
    </location>
</feature>
<evidence type="ECO:0000256" key="6">
    <source>
        <dbReference type="ARBA" id="ARBA00022989"/>
    </source>
</evidence>
<evidence type="ECO:0008006" key="11">
    <source>
        <dbReference type="Google" id="ProtNLM"/>
    </source>
</evidence>
<accession>A0ABS1CFL0</accession>
<keyword evidence="4" id="KW-1003">Cell membrane</keyword>
<keyword evidence="10" id="KW-1185">Reference proteome</keyword>
<keyword evidence="7 8" id="KW-0472">Membrane</keyword>
<evidence type="ECO:0000256" key="3">
    <source>
        <dbReference type="ARBA" id="ARBA00022448"/>
    </source>
</evidence>
<evidence type="ECO:0000313" key="10">
    <source>
        <dbReference type="Proteomes" id="UP000748752"/>
    </source>
</evidence>
<dbReference type="PANTHER" id="PTHR30047:SF7">
    <property type="entry name" value="HIGH-AFFINITY CHOLINE TRANSPORT PROTEIN"/>
    <property type="match status" value="1"/>
</dbReference>
<dbReference type="Proteomes" id="UP000748752">
    <property type="component" value="Unassembled WGS sequence"/>
</dbReference>
<evidence type="ECO:0000313" key="9">
    <source>
        <dbReference type="EMBL" id="MBK1630696.1"/>
    </source>
</evidence>
<sequence>MSVKNWSYRINGKTILDLNPFVFVGSSIIILAFVAGSFVWLDVMEEVFNAVQAWIANTTGWFFVLAINVILIYVIYLGFSRFGRRPT</sequence>
<comment type="similarity">
    <text evidence="2">Belongs to the BCCT transporter (TC 2.A.15) family.</text>
</comment>
<evidence type="ECO:0000256" key="7">
    <source>
        <dbReference type="ARBA" id="ARBA00023136"/>
    </source>
</evidence>
<evidence type="ECO:0000256" key="2">
    <source>
        <dbReference type="ARBA" id="ARBA00005658"/>
    </source>
</evidence>
<evidence type="ECO:0000256" key="4">
    <source>
        <dbReference type="ARBA" id="ARBA00022475"/>
    </source>
</evidence>
<keyword evidence="6 8" id="KW-1133">Transmembrane helix</keyword>
<organism evidence="9 10">
    <name type="scientific">Thiohalocapsa halophila</name>
    <dbReference type="NCBI Taxonomy" id="69359"/>
    <lineage>
        <taxon>Bacteria</taxon>
        <taxon>Pseudomonadati</taxon>
        <taxon>Pseudomonadota</taxon>
        <taxon>Gammaproteobacteria</taxon>
        <taxon>Chromatiales</taxon>
        <taxon>Chromatiaceae</taxon>
        <taxon>Thiohalocapsa</taxon>
    </lineage>
</organism>
<dbReference type="EMBL" id="NRRV01000015">
    <property type="protein sequence ID" value="MBK1630696.1"/>
    <property type="molecule type" value="Genomic_DNA"/>
</dbReference>
<name>A0ABS1CFL0_9GAMM</name>
<dbReference type="PANTHER" id="PTHR30047">
    <property type="entry name" value="HIGH-AFFINITY CHOLINE TRANSPORT PROTEIN-RELATED"/>
    <property type="match status" value="1"/>
</dbReference>
<dbReference type="Pfam" id="PF02028">
    <property type="entry name" value="BCCT"/>
    <property type="match status" value="1"/>
</dbReference>
<evidence type="ECO:0000256" key="5">
    <source>
        <dbReference type="ARBA" id="ARBA00022692"/>
    </source>
</evidence>
<feature type="transmembrane region" description="Helical" evidence="8">
    <location>
        <begin position="21"/>
        <end position="41"/>
    </location>
</feature>